<dbReference type="Pfam" id="PF16757">
    <property type="entry name" value="Fucosidase_C"/>
    <property type="match status" value="1"/>
</dbReference>
<evidence type="ECO:0000313" key="10">
    <source>
        <dbReference type="Proteomes" id="UP001597362"/>
    </source>
</evidence>
<evidence type="ECO:0000256" key="4">
    <source>
        <dbReference type="ARBA" id="ARBA00022729"/>
    </source>
</evidence>
<dbReference type="SMART" id="SM00812">
    <property type="entry name" value="Alpha_L_fucos"/>
    <property type="match status" value="1"/>
</dbReference>
<accession>A0ABW4YRE2</accession>
<dbReference type="PRINTS" id="PR00741">
    <property type="entry name" value="GLHYDRLASE29"/>
</dbReference>
<dbReference type="InterPro" id="IPR013780">
    <property type="entry name" value="Glyco_hydro_b"/>
</dbReference>
<comment type="similarity">
    <text evidence="2">Belongs to the glycosyl hydrolase 29 family.</text>
</comment>
<evidence type="ECO:0000256" key="6">
    <source>
        <dbReference type="ARBA" id="ARBA00023295"/>
    </source>
</evidence>
<dbReference type="PANTHER" id="PTHR10030:SF37">
    <property type="entry name" value="ALPHA-L-FUCOSIDASE-RELATED"/>
    <property type="match status" value="1"/>
</dbReference>
<dbReference type="EMBL" id="JBHUHO010000049">
    <property type="protein sequence ID" value="MFD2118097.1"/>
    <property type="molecule type" value="Genomic_DNA"/>
</dbReference>
<dbReference type="PANTHER" id="PTHR10030">
    <property type="entry name" value="ALPHA-L-FUCOSIDASE"/>
    <property type="match status" value="1"/>
</dbReference>
<dbReference type="InterPro" id="IPR017853">
    <property type="entry name" value="GH"/>
</dbReference>
<feature type="domain" description="Glycoside hydrolase family 29 N-terminal" evidence="7">
    <location>
        <begin position="43"/>
        <end position="373"/>
    </location>
</feature>
<gene>
    <name evidence="9" type="ORF">ACFSJH_20560</name>
</gene>
<dbReference type="InterPro" id="IPR031919">
    <property type="entry name" value="Fucosidase_C"/>
</dbReference>
<evidence type="ECO:0000256" key="1">
    <source>
        <dbReference type="ARBA" id="ARBA00004071"/>
    </source>
</evidence>
<comment type="caution">
    <text evidence="9">The sequence shown here is derived from an EMBL/GenBank/DDBJ whole genome shotgun (WGS) entry which is preliminary data.</text>
</comment>
<name>A0ABW4YRE2_9BACL</name>
<dbReference type="PIRSF" id="PIRSF001092">
    <property type="entry name" value="Alpha-L-fucosidase"/>
    <property type="match status" value="1"/>
</dbReference>
<dbReference type="RefSeq" id="WP_377775673.1">
    <property type="nucleotide sequence ID" value="NZ_JBHUHO010000049.1"/>
</dbReference>
<evidence type="ECO:0000259" key="7">
    <source>
        <dbReference type="Pfam" id="PF01120"/>
    </source>
</evidence>
<keyword evidence="5" id="KW-0378">Hydrolase</keyword>
<dbReference type="InterPro" id="IPR057739">
    <property type="entry name" value="Glyco_hydro_29_N"/>
</dbReference>
<comment type="function">
    <text evidence="1">Alpha-L-fucosidase is responsible for hydrolyzing the alpha-1,6-linked fucose joined to the reducing-end N-acetylglucosamine of the carbohydrate moieties of glycoproteins.</text>
</comment>
<dbReference type="SUPFAM" id="SSF51445">
    <property type="entry name" value="(Trans)glycosidases"/>
    <property type="match status" value="1"/>
</dbReference>
<keyword evidence="4" id="KW-0732">Signal</keyword>
<dbReference type="Gene3D" id="3.20.20.80">
    <property type="entry name" value="Glycosidases"/>
    <property type="match status" value="1"/>
</dbReference>
<evidence type="ECO:0000259" key="8">
    <source>
        <dbReference type="Pfam" id="PF16757"/>
    </source>
</evidence>
<feature type="domain" description="Alpha-L-fucosidase C-terminal" evidence="8">
    <location>
        <begin position="389"/>
        <end position="463"/>
    </location>
</feature>
<evidence type="ECO:0000256" key="2">
    <source>
        <dbReference type="ARBA" id="ARBA00007951"/>
    </source>
</evidence>
<evidence type="ECO:0000313" key="9">
    <source>
        <dbReference type="EMBL" id="MFD2118097.1"/>
    </source>
</evidence>
<dbReference type="InterPro" id="IPR016286">
    <property type="entry name" value="FUC_metazoa-typ"/>
</dbReference>
<dbReference type="Proteomes" id="UP001597362">
    <property type="component" value="Unassembled WGS sequence"/>
</dbReference>
<keyword evidence="10" id="KW-1185">Reference proteome</keyword>
<organism evidence="9 10">
    <name type="scientific">Paenibacillus yanchengensis</name>
    <dbReference type="NCBI Taxonomy" id="2035833"/>
    <lineage>
        <taxon>Bacteria</taxon>
        <taxon>Bacillati</taxon>
        <taxon>Bacillota</taxon>
        <taxon>Bacilli</taxon>
        <taxon>Bacillales</taxon>
        <taxon>Paenibacillaceae</taxon>
        <taxon>Paenibacillus</taxon>
    </lineage>
</organism>
<dbReference type="Pfam" id="PF01120">
    <property type="entry name" value="Alpha_L_fucos"/>
    <property type="match status" value="1"/>
</dbReference>
<sequence>MSEIDKQAETVAETEIVEQGVHNFSGAHDWVKPKDPLLLERLEWFQDQKLALMMHWGPYSQIGIVESWALSDDDSDWSRHDVHWTEDMEQFKREYFDLNKTFNPIRFEPEVWADLAAENGFKYFIFTTKHHDGFCMWDTATTDYKITHKDTPFHQHKYADVTKHLFDAFRDKGLAIAAYFSKADWHTPYYWAKGMERGNHMWRGPSYDPKEYPWLWEQFIDFTHDQMMELLTKYGRIDMLWLDAGWVRDGGKVPQDIRLGELVERARKEQPWLLSVDRTVGGPYENYVTPEQTIPDEAMDIPWESCITIGRSFAFHYDEDFKSLRELVTILVEVVAKGGNLALNIAPQPDGRLPRKAVERIKEFGSWLNTYGEAIYGTRICAPYFTNQYAFTKKGSTVYSFYLYEEEQQVASELHLPYTGDVTTVELVGQAGELQWERTAEGIKVTIPEQELSETPIAHVFRMQTI</sequence>
<evidence type="ECO:0000256" key="3">
    <source>
        <dbReference type="ARBA" id="ARBA00012662"/>
    </source>
</evidence>
<dbReference type="Gene3D" id="2.60.40.1180">
    <property type="entry name" value="Golgi alpha-mannosidase II"/>
    <property type="match status" value="1"/>
</dbReference>
<keyword evidence="6" id="KW-0326">Glycosidase</keyword>
<proteinExistence type="inferred from homology"/>
<evidence type="ECO:0000256" key="5">
    <source>
        <dbReference type="ARBA" id="ARBA00022801"/>
    </source>
</evidence>
<protein>
    <recommendedName>
        <fullName evidence="3">alpha-L-fucosidase</fullName>
        <ecNumber evidence="3">3.2.1.51</ecNumber>
    </recommendedName>
</protein>
<dbReference type="EC" id="3.2.1.51" evidence="3"/>
<dbReference type="InterPro" id="IPR000933">
    <property type="entry name" value="Glyco_hydro_29"/>
</dbReference>
<reference evidence="10" key="1">
    <citation type="journal article" date="2019" name="Int. J. Syst. Evol. Microbiol.">
        <title>The Global Catalogue of Microorganisms (GCM) 10K type strain sequencing project: providing services to taxonomists for standard genome sequencing and annotation.</title>
        <authorList>
            <consortium name="The Broad Institute Genomics Platform"/>
            <consortium name="The Broad Institute Genome Sequencing Center for Infectious Disease"/>
            <person name="Wu L."/>
            <person name="Ma J."/>
        </authorList>
    </citation>
    <scope>NUCLEOTIDE SEQUENCE [LARGE SCALE GENOMIC DNA]</scope>
    <source>
        <strain evidence="10">GH52</strain>
    </source>
</reference>